<dbReference type="STRING" id="8840.ENSAPLP00000023698"/>
<feature type="region of interest" description="Disordered" evidence="2">
    <location>
        <begin position="259"/>
        <end position="292"/>
    </location>
</feature>
<dbReference type="Gene3D" id="1.10.167.10">
    <property type="entry name" value="Regulator of G-protein Signalling 4, domain 2"/>
    <property type="match status" value="1"/>
</dbReference>
<dbReference type="InterPro" id="IPR047016">
    <property type="entry name" value="RGS6/7/9/11"/>
</dbReference>
<dbReference type="InterPro" id="IPR016137">
    <property type="entry name" value="RGS"/>
</dbReference>
<evidence type="ECO:0000259" key="3">
    <source>
        <dbReference type="PROSITE" id="PS50132"/>
    </source>
</evidence>
<dbReference type="SUPFAM" id="SSF48097">
    <property type="entry name" value="Regulator of G-protein signaling, RGS"/>
    <property type="match status" value="1"/>
</dbReference>
<dbReference type="GO" id="GO:0005886">
    <property type="term" value="C:plasma membrane"/>
    <property type="evidence" value="ECO:0007669"/>
    <property type="project" value="TreeGrafter"/>
</dbReference>
<dbReference type="GO" id="GO:0007186">
    <property type="term" value="P:G protein-coupled receptor signaling pathway"/>
    <property type="evidence" value="ECO:0007669"/>
    <property type="project" value="InterPro"/>
</dbReference>
<dbReference type="Pfam" id="PF00615">
    <property type="entry name" value="RGS"/>
    <property type="match status" value="1"/>
</dbReference>
<dbReference type="InterPro" id="IPR036305">
    <property type="entry name" value="RGS_sf"/>
</dbReference>
<dbReference type="SMART" id="SM00224">
    <property type="entry name" value="GGL"/>
    <property type="match status" value="1"/>
</dbReference>
<dbReference type="GO" id="GO:0009968">
    <property type="term" value="P:negative regulation of signal transduction"/>
    <property type="evidence" value="ECO:0007669"/>
    <property type="project" value="UniProtKB-KW"/>
</dbReference>
<accession>A0A493TDE6</accession>
<dbReference type="PROSITE" id="PS50132">
    <property type="entry name" value="RGS"/>
    <property type="match status" value="1"/>
</dbReference>
<reference evidence="4" key="3">
    <citation type="submission" date="2025-09" db="UniProtKB">
        <authorList>
            <consortium name="Ensembl"/>
        </authorList>
    </citation>
    <scope>IDENTIFICATION</scope>
</reference>
<dbReference type="PANTHER" id="PTHR45746">
    <property type="entry name" value="LP21163P"/>
    <property type="match status" value="1"/>
</dbReference>
<dbReference type="AlphaFoldDB" id="A0A493TDE6"/>
<dbReference type="CDD" id="cd08740">
    <property type="entry name" value="RGS_RGS11"/>
    <property type="match status" value="1"/>
</dbReference>
<evidence type="ECO:0000256" key="1">
    <source>
        <dbReference type="ARBA" id="ARBA00022700"/>
    </source>
</evidence>
<dbReference type="SUPFAM" id="SSF48670">
    <property type="entry name" value="Transducin (heterotrimeric G protein), gamma chain"/>
    <property type="match status" value="1"/>
</dbReference>
<evidence type="ECO:0000313" key="5">
    <source>
        <dbReference type="Proteomes" id="UP000016666"/>
    </source>
</evidence>
<protein>
    <submittedName>
        <fullName evidence="4">Regulator of G protein signaling 11</fullName>
    </submittedName>
</protein>
<dbReference type="Ensembl" id="ENSAPLT00000034658.1">
    <property type="protein sequence ID" value="ENSAPLP00000023698.1"/>
    <property type="gene ID" value="ENSAPLG00000027758.1"/>
</dbReference>
<proteinExistence type="predicted"/>
<dbReference type="Gene3D" id="4.10.260.10">
    <property type="entry name" value="Transducin (heterotrimeric G protein), gamma chain"/>
    <property type="match status" value="1"/>
</dbReference>
<feature type="domain" description="RGS" evidence="3">
    <location>
        <begin position="126"/>
        <end position="241"/>
    </location>
</feature>
<organism evidence="4 5">
    <name type="scientific">Anas platyrhynchos platyrhynchos</name>
    <name type="common">Northern mallard</name>
    <dbReference type="NCBI Taxonomy" id="8840"/>
    <lineage>
        <taxon>Eukaryota</taxon>
        <taxon>Metazoa</taxon>
        <taxon>Chordata</taxon>
        <taxon>Craniata</taxon>
        <taxon>Vertebrata</taxon>
        <taxon>Euteleostomi</taxon>
        <taxon>Archelosauria</taxon>
        <taxon>Archosauria</taxon>
        <taxon>Dinosauria</taxon>
        <taxon>Saurischia</taxon>
        <taxon>Theropoda</taxon>
        <taxon>Coelurosauria</taxon>
        <taxon>Aves</taxon>
        <taxon>Neognathae</taxon>
        <taxon>Galloanserae</taxon>
        <taxon>Anseriformes</taxon>
        <taxon>Anatidae</taxon>
        <taxon>Anatinae</taxon>
        <taxon>Anas</taxon>
    </lineage>
</organism>
<dbReference type="InterPro" id="IPR044926">
    <property type="entry name" value="RGS_subdomain_2"/>
</dbReference>
<dbReference type="Proteomes" id="UP000016666">
    <property type="component" value="Chromosome 15"/>
</dbReference>
<dbReference type="GO" id="GO:0008277">
    <property type="term" value="P:regulation of G protein-coupled receptor signaling pathway"/>
    <property type="evidence" value="ECO:0007669"/>
    <property type="project" value="InterPro"/>
</dbReference>
<keyword evidence="5" id="KW-1185">Reference proteome</keyword>
<evidence type="ECO:0000256" key="2">
    <source>
        <dbReference type="SAM" id="MobiDB-lite"/>
    </source>
</evidence>
<dbReference type="PANTHER" id="PTHR45746:SF3">
    <property type="entry name" value="REGULATOR OF G-PROTEIN SIGNALING 11"/>
    <property type="match status" value="1"/>
</dbReference>
<reference evidence="4 5" key="1">
    <citation type="submission" date="2017-10" db="EMBL/GenBank/DDBJ databases">
        <title>A new Pekin duck reference genome.</title>
        <authorList>
            <person name="Hou Z.-C."/>
            <person name="Zhou Z.-K."/>
            <person name="Zhu F."/>
            <person name="Hou S.-S."/>
        </authorList>
    </citation>
    <scope>NUCLEOTIDE SEQUENCE [LARGE SCALE GENOMIC DNA]</scope>
</reference>
<dbReference type="GO" id="GO:0005737">
    <property type="term" value="C:cytoplasm"/>
    <property type="evidence" value="ECO:0007669"/>
    <property type="project" value="TreeGrafter"/>
</dbReference>
<dbReference type="GO" id="GO:0043005">
    <property type="term" value="C:neuron projection"/>
    <property type="evidence" value="ECO:0007669"/>
    <property type="project" value="TreeGrafter"/>
</dbReference>
<evidence type="ECO:0000313" key="4">
    <source>
        <dbReference type="Ensembl" id="ENSAPLP00000023698.1"/>
    </source>
</evidence>
<keyword evidence="1" id="KW-0734">Signal transduction inhibitor</keyword>
<dbReference type="InterPro" id="IPR036284">
    <property type="entry name" value="GGL_sf"/>
</dbReference>
<sequence>MPGSASCAGQFGEGDIDGEGLEAAWGWGCTWGCFLGVVPGRAGGHEVLAPLPGPHPAPCVSCRPRTWTTTSGRYIKFNEQYVPHDPIMSGCLPSNPWITDDTTYWAMNAPTVLTPTKLRVERWGFDFSELLTDPLGRAQLLEFLKKEFSAENLSFWEACEELRYGEQSRIAEIVDSIYQQFLAPGATRWVNIDSKTMERTLEGIKTPHRYVMDDAQMHIYMLMKKDSYPRFLKSELYRNLLAEAVIPPETKKRVFPFMRKQRHSSPSPALLLPAGDAEDKIKGPTAVPEEES</sequence>
<dbReference type="SMART" id="SM00315">
    <property type="entry name" value="RGS"/>
    <property type="match status" value="1"/>
</dbReference>
<reference evidence="4" key="2">
    <citation type="submission" date="2025-08" db="UniProtKB">
        <authorList>
            <consortium name="Ensembl"/>
        </authorList>
    </citation>
    <scope>IDENTIFICATION</scope>
</reference>
<name>A0A493TDE6_ANAPP</name>
<dbReference type="FunFam" id="1.10.167.10:FF:000001">
    <property type="entry name" value="Putative regulator of g-protein signaling 12"/>
    <property type="match status" value="1"/>
</dbReference>
<dbReference type="GO" id="GO:0005096">
    <property type="term" value="F:GTPase activator activity"/>
    <property type="evidence" value="ECO:0007669"/>
    <property type="project" value="TreeGrafter"/>
</dbReference>
<dbReference type="InterPro" id="IPR015898">
    <property type="entry name" value="G-protein_gamma-like_dom"/>
</dbReference>
<dbReference type="PRINTS" id="PR01301">
    <property type="entry name" value="RGSPROTEIN"/>
</dbReference>
<dbReference type="GeneTree" id="ENSGT00940000160198"/>